<dbReference type="OrthoDB" id="663059at2759"/>
<organism evidence="2 3">
    <name type="scientific">Saprolegnia diclina (strain VS20)</name>
    <dbReference type="NCBI Taxonomy" id="1156394"/>
    <lineage>
        <taxon>Eukaryota</taxon>
        <taxon>Sar</taxon>
        <taxon>Stramenopiles</taxon>
        <taxon>Oomycota</taxon>
        <taxon>Saprolegniomycetes</taxon>
        <taxon>Saprolegniales</taxon>
        <taxon>Saprolegniaceae</taxon>
        <taxon>Saprolegnia</taxon>
    </lineage>
</organism>
<feature type="compositionally biased region" description="Low complexity" evidence="1">
    <location>
        <begin position="268"/>
        <end position="285"/>
    </location>
</feature>
<feature type="compositionally biased region" description="Polar residues" evidence="1">
    <location>
        <begin position="179"/>
        <end position="211"/>
    </location>
</feature>
<dbReference type="Proteomes" id="UP000030762">
    <property type="component" value="Unassembled WGS sequence"/>
</dbReference>
<feature type="region of interest" description="Disordered" evidence="1">
    <location>
        <begin position="136"/>
        <end position="292"/>
    </location>
</feature>
<dbReference type="eggNOG" id="ENOG502S611">
    <property type="taxonomic scope" value="Eukaryota"/>
</dbReference>
<dbReference type="GeneID" id="19953700"/>
<keyword evidence="3" id="KW-1185">Reference proteome</keyword>
<accession>T0PUV1</accession>
<dbReference type="RefSeq" id="XP_008617278.1">
    <property type="nucleotide sequence ID" value="XM_008619056.1"/>
</dbReference>
<evidence type="ECO:0008006" key="4">
    <source>
        <dbReference type="Google" id="ProtNLM"/>
    </source>
</evidence>
<evidence type="ECO:0000256" key="1">
    <source>
        <dbReference type="SAM" id="MobiDB-lite"/>
    </source>
</evidence>
<dbReference type="EMBL" id="JH767185">
    <property type="protein sequence ID" value="EQC29304.1"/>
    <property type="molecule type" value="Genomic_DNA"/>
</dbReference>
<reference evidence="2 3" key="1">
    <citation type="submission" date="2012-04" db="EMBL/GenBank/DDBJ databases">
        <title>The Genome Sequence of Saprolegnia declina VS20.</title>
        <authorList>
            <consortium name="The Broad Institute Genome Sequencing Platform"/>
            <person name="Russ C."/>
            <person name="Nusbaum C."/>
            <person name="Tyler B."/>
            <person name="van West P."/>
            <person name="Dieguez-Uribeondo J."/>
            <person name="de Bruijn I."/>
            <person name="Tripathy S."/>
            <person name="Jiang R."/>
            <person name="Young S.K."/>
            <person name="Zeng Q."/>
            <person name="Gargeya S."/>
            <person name="Fitzgerald M."/>
            <person name="Haas B."/>
            <person name="Abouelleil A."/>
            <person name="Alvarado L."/>
            <person name="Arachchi H.M."/>
            <person name="Berlin A."/>
            <person name="Chapman S.B."/>
            <person name="Goldberg J."/>
            <person name="Griggs A."/>
            <person name="Gujja S."/>
            <person name="Hansen M."/>
            <person name="Howarth C."/>
            <person name="Imamovic A."/>
            <person name="Larimer J."/>
            <person name="McCowen C."/>
            <person name="Montmayeur A."/>
            <person name="Murphy C."/>
            <person name="Neiman D."/>
            <person name="Pearson M."/>
            <person name="Priest M."/>
            <person name="Roberts A."/>
            <person name="Saif S."/>
            <person name="Shea T."/>
            <person name="Sisk P."/>
            <person name="Sykes S."/>
            <person name="Wortman J."/>
            <person name="Nusbaum C."/>
            <person name="Birren B."/>
        </authorList>
    </citation>
    <scope>NUCLEOTIDE SEQUENCE [LARGE SCALE GENOMIC DNA]</scope>
    <source>
        <strain evidence="2 3">VS20</strain>
    </source>
</reference>
<proteinExistence type="predicted"/>
<dbReference type="AlphaFoldDB" id="T0PUV1"/>
<sequence length="463" mass="50437">MARGVAWSKEDDLELCHAWLAICSEDTSTRRRPPELFARMHEYIVERSDRPTTRSAVALLSRWKKMSAVLTLLDAAVARAIAVKPPNVVDDYVILDELAAIPVEKLGAIDRRGVLACWRLLRNTPAWRRFLRLPREPTTDDANDQTDEMPAKRAKRAHDTTPPRTSFLTLAPAEANARASPTSEPTIESPTASSEVPATSSEVPTTASNEPASIVEEPTTSSEEPAAASEDSAATSTPATSSMPPATSMRAATTSAPPAATISEPLVATAEPPAAISEAPARSRPVAPRFREVGHRIPRAAFSHPHPPVAQSQAAYRHPEAANRGPEAAPCYMPSSRFELGTRHAAVGALPIGPRPPPPDFRSQEGPPSPWPHPEWSTRGSLLGSPSNDMHVRVLSDRNQLDEWKFMAHVFEHDPDAADAIEFRRLLRSSMLQRARQLHANGNSFLETPSQRHTTTNNGNVHV</sequence>
<gene>
    <name evidence="2" type="ORF">SDRG_12973</name>
</gene>
<protein>
    <recommendedName>
        <fullName evidence="4">No apical meristem-associated C-terminal domain-containing protein</fullName>
    </recommendedName>
</protein>
<feature type="region of interest" description="Disordered" evidence="1">
    <location>
        <begin position="352"/>
        <end position="384"/>
    </location>
</feature>
<dbReference type="OMA" id="HAWLAIC"/>
<name>T0PUV1_SAPDV</name>
<dbReference type="VEuPathDB" id="FungiDB:SDRG_12973"/>
<feature type="compositionally biased region" description="Low complexity" evidence="1">
    <location>
        <begin position="216"/>
        <end position="261"/>
    </location>
</feature>
<evidence type="ECO:0000313" key="2">
    <source>
        <dbReference type="EMBL" id="EQC29304.1"/>
    </source>
</evidence>
<feature type="region of interest" description="Disordered" evidence="1">
    <location>
        <begin position="441"/>
        <end position="463"/>
    </location>
</feature>
<evidence type="ECO:0000313" key="3">
    <source>
        <dbReference type="Proteomes" id="UP000030762"/>
    </source>
</evidence>
<dbReference type="InParanoid" id="T0PUV1"/>